<dbReference type="AlphaFoldDB" id="X1ABZ7"/>
<comment type="caution">
    <text evidence="2">The sequence shown here is derived from an EMBL/GenBank/DDBJ whole genome shotgun (WGS) entry which is preliminary data.</text>
</comment>
<proteinExistence type="predicted"/>
<organism evidence="2">
    <name type="scientific">marine sediment metagenome</name>
    <dbReference type="NCBI Taxonomy" id="412755"/>
    <lineage>
        <taxon>unclassified sequences</taxon>
        <taxon>metagenomes</taxon>
        <taxon>ecological metagenomes</taxon>
    </lineage>
</organism>
<keyword evidence="1" id="KW-0812">Transmembrane</keyword>
<name>X1ABZ7_9ZZZZ</name>
<dbReference type="EMBL" id="BART01018944">
    <property type="protein sequence ID" value="GAG79930.1"/>
    <property type="molecule type" value="Genomic_DNA"/>
</dbReference>
<evidence type="ECO:0000256" key="1">
    <source>
        <dbReference type="SAM" id="Phobius"/>
    </source>
</evidence>
<keyword evidence="1" id="KW-1133">Transmembrane helix</keyword>
<keyword evidence="1" id="KW-0472">Membrane</keyword>
<feature type="non-terminal residue" evidence="2">
    <location>
        <position position="1"/>
    </location>
</feature>
<dbReference type="Pfam" id="PF08757">
    <property type="entry name" value="CotH"/>
    <property type="match status" value="1"/>
</dbReference>
<feature type="transmembrane region" description="Helical" evidence="1">
    <location>
        <begin position="15"/>
        <end position="35"/>
    </location>
</feature>
<dbReference type="InterPro" id="IPR014867">
    <property type="entry name" value="Spore_coat_CotH_CotH2/3/7"/>
</dbReference>
<sequence>NRMKIFSNKTAKLKLLKILGILIVLLLIFPVFIVLNRVSNDYALREYIKEKFIYQLMGDMSLYISTPEQNEILIPSIHIELSDSAMANLAEQRDHRISTLLSGEVQLLGSGQWEYVKGRAIYALDTFNIEIRLRGDMPSNYNRSLEESTMRLNIKKGKALAGKKKLSLIRPALESGYYGYLFYKCFNDFGFLANDIDFVKLYFNGEYVGLRFLQEGFSKELLESSDRRAGPIVRFKNDCVDEQGRYNPHGYPEMVAYSEKKTLKDPTLSAVYARALNKYNELIRGNIEITACFNV</sequence>
<gene>
    <name evidence="2" type="ORF">S01H4_35594</name>
</gene>
<protein>
    <submittedName>
        <fullName evidence="2">Uncharacterized protein</fullName>
    </submittedName>
</protein>
<accession>X1ABZ7</accession>
<feature type="non-terminal residue" evidence="2">
    <location>
        <position position="295"/>
    </location>
</feature>
<evidence type="ECO:0000313" key="2">
    <source>
        <dbReference type="EMBL" id="GAG79930.1"/>
    </source>
</evidence>
<reference evidence="2" key="1">
    <citation type="journal article" date="2014" name="Front. Microbiol.">
        <title>High frequency of phylogenetically diverse reductive dehalogenase-homologous genes in deep subseafloor sedimentary metagenomes.</title>
        <authorList>
            <person name="Kawai M."/>
            <person name="Futagami T."/>
            <person name="Toyoda A."/>
            <person name="Takaki Y."/>
            <person name="Nishi S."/>
            <person name="Hori S."/>
            <person name="Arai W."/>
            <person name="Tsubouchi T."/>
            <person name="Morono Y."/>
            <person name="Uchiyama I."/>
            <person name="Ito T."/>
            <person name="Fujiyama A."/>
            <person name="Inagaki F."/>
            <person name="Takami H."/>
        </authorList>
    </citation>
    <scope>NUCLEOTIDE SEQUENCE</scope>
    <source>
        <strain evidence="2">Expedition CK06-06</strain>
    </source>
</reference>